<evidence type="ECO:0000313" key="3">
    <source>
        <dbReference type="Proteomes" id="UP000232631"/>
    </source>
</evidence>
<feature type="domain" description="SnoaL-like" evidence="1">
    <location>
        <begin position="10"/>
        <end position="130"/>
    </location>
</feature>
<dbReference type="Proteomes" id="UP000232631">
    <property type="component" value="Chromosome"/>
</dbReference>
<dbReference type="Pfam" id="PF13474">
    <property type="entry name" value="SnoaL_3"/>
    <property type="match status" value="1"/>
</dbReference>
<name>A0A2H4VRT1_9EURY</name>
<protein>
    <recommendedName>
        <fullName evidence="1">SnoaL-like domain-containing protein</fullName>
    </recommendedName>
</protein>
<dbReference type="AlphaFoldDB" id="A0A2H4VRT1"/>
<organism evidence="2 3">
    <name type="scientific">Methanobacterium subterraneum</name>
    <dbReference type="NCBI Taxonomy" id="59277"/>
    <lineage>
        <taxon>Archaea</taxon>
        <taxon>Methanobacteriati</taxon>
        <taxon>Methanobacteriota</taxon>
        <taxon>Methanomada group</taxon>
        <taxon>Methanobacteria</taxon>
        <taxon>Methanobacteriales</taxon>
        <taxon>Methanobacteriaceae</taxon>
        <taxon>Methanobacterium</taxon>
    </lineage>
</organism>
<accession>A0A2H4VRT1</accession>
<dbReference type="KEGG" id="msub:BK009_09075"/>
<evidence type="ECO:0000313" key="2">
    <source>
        <dbReference type="EMBL" id="AUB60813.1"/>
    </source>
</evidence>
<evidence type="ECO:0000259" key="1">
    <source>
        <dbReference type="Pfam" id="PF13474"/>
    </source>
</evidence>
<dbReference type="InterPro" id="IPR032710">
    <property type="entry name" value="NTF2-like_dom_sf"/>
</dbReference>
<dbReference type="GeneID" id="35126643"/>
<dbReference type="SUPFAM" id="SSF54427">
    <property type="entry name" value="NTF2-like"/>
    <property type="match status" value="1"/>
</dbReference>
<gene>
    <name evidence="2" type="ORF">BK009_09075</name>
</gene>
<reference evidence="2 3" key="1">
    <citation type="submission" date="2016-10" db="EMBL/GenBank/DDBJ databases">
        <title>Comparative genomics between deep and shallow subseafloor isolates.</title>
        <authorList>
            <person name="Ishii S."/>
            <person name="Miller J.R."/>
            <person name="Sutton G."/>
            <person name="Suzuki S."/>
            <person name="Methe B."/>
            <person name="Inagaki F."/>
            <person name="Imachi H."/>
        </authorList>
    </citation>
    <scope>NUCLEOTIDE SEQUENCE [LARGE SCALE GENOMIC DNA]</scope>
    <source>
        <strain evidence="2 3">A8p</strain>
    </source>
</reference>
<sequence length="143" mass="16133">MVDDKIQKAVHRLLEEYSQAYQNKDVEGILELFVDSDDLVVIGTGDDEWVNGINELKSGFERDMGQADTINVKFRDISISSSSNVAWLSSHMNMEATVEGQEIYLPGRLTAVVLEKNGKWLFANLHYSLPSDLQEEGKAWPEI</sequence>
<dbReference type="RefSeq" id="WP_100909433.1">
    <property type="nucleotide sequence ID" value="NZ_CP017768.1"/>
</dbReference>
<dbReference type="EMBL" id="CP017768">
    <property type="protein sequence ID" value="AUB60813.1"/>
    <property type="molecule type" value="Genomic_DNA"/>
</dbReference>
<dbReference type="Gene3D" id="3.10.450.50">
    <property type="match status" value="1"/>
</dbReference>
<proteinExistence type="predicted"/>
<dbReference type="InterPro" id="IPR037401">
    <property type="entry name" value="SnoaL-like"/>
</dbReference>
<keyword evidence="3" id="KW-1185">Reference proteome</keyword>